<feature type="transmembrane region" description="Helical" evidence="1">
    <location>
        <begin position="66"/>
        <end position="85"/>
    </location>
</feature>
<evidence type="ECO:0000313" key="3">
    <source>
        <dbReference type="Proteomes" id="UP000243002"/>
    </source>
</evidence>
<accession>A0A2P7MQK2</accession>
<evidence type="ECO:0008006" key="4">
    <source>
        <dbReference type="Google" id="ProtNLM"/>
    </source>
</evidence>
<dbReference type="AlphaFoldDB" id="A0A2P7MQK2"/>
<comment type="caution">
    <text evidence="2">The sequence shown here is derived from an EMBL/GenBank/DDBJ whole genome shotgun (WGS) entry which is preliminary data.</text>
</comment>
<keyword evidence="1" id="KW-0472">Membrane</keyword>
<protein>
    <recommendedName>
        <fullName evidence="4">H repeat-associated protein N-terminal domain-containing protein</fullName>
    </recommendedName>
</protein>
<keyword evidence="1" id="KW-1133">Transmembrane helix</keyword>
<evidence type="ECO:0000313" key="2">
    <source>
        <dbReference type="EMBL" id="PSJ03455.1"/>
    </source>
</evidence>
<evidence type="ECO:0000256" key="1">
    <source>
        <dbReference type="SAM" id="Phobius"/>
    </source>
</evidence>
<name>A0A2P7MQK2_9CYAN</name>
<proteinExistence type="predicted"/>
<dbReference type="Proteomes" id="UP000243002">
    <property type="component" value="Unassembled WGS sequence"/>
</dbReference>
<gene>
    <name evidence="2" type="ORF">C7K55_12915</name>
</gene>
<organism evidence="2 3">
    <name type="scientific">Cyanobium usitatum str. Tous</name>
    <dbReference type="NCBI Taxonomy" id="2116684"/>
    <lineage>
        <taxon>Bacteria</taxon>
        <taxon>Bacillati</taxon>
        <taxon>Cyanobacteriota</taxon>
        <taxon>Cyanophyceae</taxon>
        <taxon>Synechococcales</taxon>
        <taxon>Prochlorococcaceae</taxon>
        <taxon>Cyanobium</taxon>
    </lineage>
</organism>
<dbReference type="EMBL" id="PXXO01000022">
    <property type="protein sequence ID" value="PSJ03455.1"/>
    <property type="molecule type" value="Genomic_DNA"/>
</dbReference>
<keyword evidence="3" id="KW-1185">Reference proteome</keyword>
<sequence length="175" mass="19323">MRQYAACQGRLKVPSRRVGGAWLRWPWPAGLAHSHAPKPDAAVVQADFSNLISFHKAIPDGRSRRGASYLQLLFLLVAVLGILSGCRSSSDSDLEGASKRHLEPLGQDFKCWLSAPTFLYLFSRAHLHDFFQVLQAWLIIQIPGGTHGLDQLVCCSSTLIGTDVETEVDQHTFVV</sequence>
<reference evidence="2 3" key="1">
    <citation type="journal article" date="2018" name="Environ. Microbiol.">
        <title>Ecological and genomic features of two widespread freshwater picocyanobacteria.</title>
        <authorList>
            <person name="Cabello-Yeves P.J."/>
            <person name="Picazo A."/>
            <person name="Camacho A."/>
            <person name="Callieri C."/>
            <person name="Rosselli R."/>
            <person name="Roda-Garcia J.J."/>
            <person name="Coutinho F.H."/>
            <person name="Rodriguez-Valera F."/>
        </authorList>
    </citation>
    <scope>NUCLEOTIDE SEQUENCE [LARGE SCALE GENOMIC DNA]</scope>
    <source>
        <strain evidence="2 3">Tous</strain>
    </source>
</reference>
<keyword evidence="1" id="KW-0812">Transmembrane</keyword>